<proteinExistence type="predicted"/>
<accession>A0AAV9GMB4</accession>
<keyword evidence="1" id="KW-1133">Transmembrane helix</keyword>
<evidence type="ECO:0000313" key="3">
    <source>
        <dbReference type="Proteomes" id="UP001321760"/>
    </source>
</evidence>
<reference evidence="2" key="2">
    <citation type="submission" date="2023-05" db="EMBL/GenBank/DDBJ databases">
        <authorList>
            <consortium name="Lawrence Berkeley National Laboratory"/>
            <person name="Steindorff A."/>
            <person name="Hensen N."/>
            <person name="Bonometti L."/>
            <person name="Westerberg I."/>
            <person name="Brannstrom I.O."/>
            <person name="Guillou S."/>
            <person name="Cros-Aarteil S."/>
            <person name="Calhoun S."/>
            <person name="Haridas S."/>
            <person name="Kuo A."/>
            <person name="Mondo S."/>
            <person name="Pangilinan J."/>
            <person name="Riley R."/>
            <person name="Labutti K."/>
            <person name="Andreopoulos B."/>
            <person name="Lipzen A."/>
            <person name="Chen C."/>
            <person name="Yanf M."/>
            <person name="Daum C."/>
            <person name="Ng V."/>
            <person name="Clum A."/>
            <person name="Ohm R."/>
            <person name="Martin F."/>
            <person name="Silar P."/>
            <person name="Natvig D."/>
            <person name="Lalanne C."/>
            <person name="Gautier V."/>
            <person name="Ament-Velasquez S.L."/>
            <person name="Kruys A."/>
            <person name="Hutchinson M.I."/>
            <person name="Powell A.J."/>
            <person name="Barry K."/>
            <person name="Miller A.N."/>
            <person name="Grigoriev I.V."/>
            <person name="Debuchy R."/>
            <person name="Gladieux P."/>
            <person name="Thoren M.H."/>
            <person name="Johannesson H."/>
        </authorList>
    </citation>
    <scope>NUCLEOTIDE SEQUENCE</scope>
    <source>
        <strain evidence="2">PSN243</strain>
    </source>
</reference>
<keyword evidence="1" id="KW-0812">Transmembrane</keyword>
<sequence>MAMELATYFRKDLTDETKEDILHTFGAVSSASSVESMTPYFDYYQRETLASTILTPPPINSHEDVVYIFRLMKTDFNLSKATLLSIHSDRTSPALDLSVRVMLMTACRTPGSFGGDVFNPSWKSEETLKEFINRVYPRWSAPTDDTRHTPISVSKLAADCLARDTRVTIQYTERLTDHLELRVGADWKTVYLFKYPCYLRMCLEALQKDKVELNHTTEESLALGCLPPDLLIETLATCSFIFSSIDQGSQPMLDAASKLDPAFSEPFSTYSFQHETPRDARNPETIGDLYEKFPRWGERLEVLFKEIENPTPMTRIEKWSEKRKSPRWTTWWVAVGLFVAILFGVAATAIGALQVWISWCSWMDDPTVSGCSAKKVVPPASSESPSP</sequence>
<reference evidence="2" key="1">
    <citation type="journal article" date="2023" name="Mol. Phylogenet. Evol.">
        <title>Genome-scale phylogeny and comparative genomics of the fungal order Sordariales.</title>
        <authorList>
            <person name="Hensen N."/>
            <person name="Bonometti L."/>
            <person name="Westerberg I."/>
            <person name="Brannstrom I.O."/>
            <person name="Guillou S."/>
            <person name="Cros-Aarteil S."/>
            <person name="Calhoun S."/>
            <person name="Haridas S."/>
            <person name="Kuo A."/>
            <person name="Mondo S."/>
            <person name="Pangilinan J."/>
            <person name="Riley R."/>
            <person name="LaButti K."/>
            <person name="Andreopoulos B."/>
            <person name="Lipzen A."/>
            <person name="Chen C."/>
            <person name="Yan M."/>
            <person name="Daum C."/>
            <person name="Ng V."/>
            <person name="Clum A."/>
            <person name="Steindorff A."/>
            <person name="Ohm R.A."/>
            <person name="Martin F."/>
            <person name="Silar P."/>
            <person name="Natvig D.O."/>
            <person name="Lalanne C."/>
            <person name="Gautier V."/>
            <person name="Ament-Velasquez S.L."/>
            <person name="Kruys A."/>
            <person name="Hutchinson M.I."/>
            <person name="Powell A.J."/>
            <person name="Barry K."/>
            <person name="Miller A.N."/>
            <person name="Grigoriev I.V."/>
            <person name="Debuchy R."/>
            <person name="Gladieux P."/>
            <person name="Hiltunen Thoren M."/>
            <person name="Johannesson H."/>
        </authorList>
    </citation>
    <scope>NUCLEOTIDE SEQUENCE</scope>
    <source>
        <strain evidence="2">PSN243</strain>
    </source>
</reference>
<gene>
    <name evidence="2" type="ORF">QBC34DRAFT_462830</name>
</gene>
<comment type="caution">
    <text evidence="2">The sequence shown here is derived from an EMBL/GenBank/DDBJ whole genome shotgun (WGS) entry which is preliminary data.</text>
</comment>
<keyword evidence="3" id="KW-1185">Reference proteome</keyword>
<evidence type="ECO:0000256" key="1">
    <source>
        <dbReference type="SAM" id="Phobius"/>
    </source>
</evidence>
<keyword evidence="1" id="KW-0472">Membrane</keyword>
<dbReference type="Proteomes" id="UP001321760">
    <property type="component" value="Unassembled WGS sequence"/>
</dbReference>
<organism evidence="2 3">
    <name type="scientific">Podospora aff. communis PSN243</name>
    <dbReference type="NCBI Taxonomy" id="3040156"/>
    <lineage>
        <taxon>Eukaryota</taxon>
        <taxon>Fungi</taxon>
        <taxon>Dikarya</taxon>
        <taxon>Ascomycota</taxon>
        <taxon>Pezizomycotina</taxon>
        <taxon>Sordariomycetes</taxon>
        <taxon>Sordariomycetidae</taxon>
        <taxon>Sordariales</taxon>
        <taxon>Podosporaceae</taxon>
        <taxon>Podospora</taxon>
    </lineage>
</organism>
<protein>
    <submittedName>
        <fullName evidence="2">Uncharacterized protein</fullName>
    </submittedName>
</protein>
<dbReference type="EMBL" id="MU865936">
    <property type="protein sequence ID" value="KAK4449605.1"/>
    <property type="molecule type" value="Genomic_DNA"/>
</dbReference>
<evidence type="ECO:0000313" key="2">
    <source>
        <dbReference type="EMBL" id="KAK4449605.1"/>
    </source>
</evidence>
<dbReference type="AlphaFoldDB" id="A0AAV9GMB4"/>
<name>A0AAV9GMB4_9PEZI</name>
<feature type="transmembrane region" description="Helical" evidence="1">
    <location>
        <begin position="331"/>
        <end position="357"/>
    </location>
</feature>